<evidence type="ECO:0000313" key="2">
    <source>
        <dbReference type="Proteomes" id="UP000813462"/>
    </source>
</evidence>
<dbReference type="EMBL" id="JAEACU010000003">
    <property type="protein sequence ID" value="KAH7536620.1"/>
    <property type="molecule type" value="Genomic_DNA"/>
</dbReference>
<dbReference type="AlphaFoldDB" id="A0A978VM45"/>
<organism evidence="1 2">
    <name type="scientific">Ziziphus jujuba var. spinosa</name>
    <dbReference type="NCBI Taxonomy" id="714518"/>
    <lineage>
        <taxon>Eukaryota</taxon>
        <taxon>Viridiplantae</taxon>
        <taxon>Streptophyta</taxon>
        <taxon>Embryophyta</taxon>
        <taxon>Tracheophyta</taxon>
        <taxon>Spermatophyta</taxon>
        <taxon>Magnoliopsida</taxon>
        <taxon>eudicotyledons</taxon>
        <taxon>Gunneridae</taxon>
        <taxon>Pentapetalae</taxon>
        <taxon>rosids</taxon>
        <taxon>fabids</taxon>
        <taxon>Rosales</taxon>
        <taxon>Rhamnaceae</taxon>
        <taxon>Paliureae</taxon>
        <taxon>Ziziphus</taxon>
    </lineage>
</organism>
<name>A0A978VM45_ZIZJJ</name>
<reference evidence="1" key="1">
    <citation type="journal article" date="2021" name="Front. Plant Sci.">
        <title>Chromosome-Scale Genome Assembly for Chinese Sour Jujube and Insights Into Its Genome Evolution and Domestication Signature.</title>
        <authorList>
            <person name="Shen L.-Y."/>
            <person name="Luo H."/>
            <person name="Wang X.-L."/>
            <person name="Wang X.-M."/>
            <person name="Qiu X.-J."/>
            <person name="Liu H."/>
            <person name="Zhou S.-S."/>
            <person name="Jia K.-H."/>
            <person name="Nie S."/>
            <person name="Bao Y.-T."/>
            <person name="Zhang R.-G."/>
            <person name="Yun Q.-Z."/>
            <person name="Chai Y.-H."/>
            <person name="Lu J.-Y."/>
            <person name="Li Y."/>
            <person name="Zhao S.-W."/>
            <person name="Mao J.-F."/>
            <person name="Jia S.-G."/>
            <person name="Mao Y.-M."/>
        </authorList>
    </citation>
    <scope>NUCLEOTIDE SEQUENCE</scope>
    <source>
        <strain evidence="1">AT0</strain>
        <tissue evidence="1">Leaf</tissue>
    </source>
</reference>
<comment type="caution">
    <text evidence="1">The sequence shown here is derived from an EMBL/GenBank/DDBJ whole genome shotgun (WGS) entry which is preliminary data.</text>
</comment>
<dbReference type="Proteomes" id="UP000813462">
    <property type="component" value="Unassembled WGS sequence"/>
</dbReference>
<sequence>MDDSELLKLLLKEEERGRIYGIKVDCNASAISHLMYADDLIISCLANPGDTTFVMPCFLAVKAWKDLYKPKEMGALGFRRFKDLNMALITKLGWKLACEEDSLWIKLMKAKYL</sequence>
<protein>
    <submittedName>
        <fullName evidence="1">Uncharacterized protein</fullName>
    </submittedName>
</protein>
<accession>A0A978VM45</accession>
<gene>
    <name evidence="1" type="ORF">FEM48_Zijuj03G0004000</name>
</gene>
<proteinExistence type="predicted"/>
<evidence type="ECO:0000313" key="1">
    <source>
        <dbReference type="EMBL" id="KAH7536620.1"/>
    </source>
</evidence>